<dbReference type="InterPro" id="IPR050766">
    <property type="entry name" value="Bact_Lucif_Oxidored"/>
</dbReference>
<gene>
    <name evidence="4" type="ORF">FOC49_07230</name>
</gene>
<dbReference type="GO" id="GO:0004497">
    <property type="term" value="F:monooxygenase activity"/>
    <property type="evidence" value="ECO:0007669"/>
    <property type="project" value="UniProtKB-KW"/>
</dbReference>
<feature type="domain" description="Luciferase-like" evidence="3">
    <location>
        <begin position="15"/>
        <end position="305"/>
    </location>
</feature>
<proteinExistence type="predicted"/>
<evidence type="ECO:0000313" key="5">
    <source>
        <dbReference type="Proteomes" id="UP000425411"/>
    </source>
</evidence>
<evidence type="ECO:0000259" key="3">
    <source>
        <dbReference type="Pfam" id="PF00296"/>
    </source>
</evidence>
<dbReference type="RefSeq" id="WP_004632377.1">
    <property type="nucleotide sequence ID" value="NZ_CP046314.1"/>
</dbReference>
<dbReference type="EMBL" id="CP046314">
    <property type="protein sequence ID" value="QGS09683.1"/>
    <property type="molecule type" value="Genomic_DNA"/>
</dbReference>
<dbReference type="PANTHER" id="PTHR30137">
    <property type="entry name" value="LUCIFERASE-LIKE MONOOXYGENASE"/>
    <property type="match status" value="1"/>
</dbReference>
<dbReference type="Pfam" id="PF00296">
    <property type="entry name" value="Bac_luciferase"/>
    <property type="match status" value="1"/>
</dbReference>
<dbReference type="GO" id="GO:0016705">
    <property type="term" value="F:oxidoreductase activity, acting on paired donors, with incorporation or reduction of molecular oxygen"/>
    <property type="evidence" value="ECO:0007669"/>
    <property type="project" value="InterPro"/>
</dbReference>
<evidence type="ECO:0000256" key="1">
    <source>
        <dbReference type="ARBA" id="ARBA00023002"/>
    </source>
</evidence>
<dbReference type="PANTHER" id="PTHR30137:SF8">
    <property type="entry name" value="BLR5498 PROTEIN"/>
    <property type="match status" value="1"/>
</dbReference>
<organism evidence="4 5">
    <name type="scientific">Gemella morbillorum</name>
    <dbReference type="NCBI Taxonomy" id="29391"/>
    <lineage>
        <taxon>Bacteria</taxon>
        <taxon>Bacillati</taxon>
        <taxon>Bacillota</taxon>
        <taxon>Bacilli</taxon>
        <taxon>Bacillales</taxon>
        <taxon>Gemellaceae</taxon>
        <taxon>Gemella</taxon>
    </lineage>
</organism>
<name>A0AAP9HDM5_9BACL</name>
<dbReference type="AlphaFoldDB" id="A0AAP9HDM5"/>
<dbReference type="Proteomes" id="UP000425411">
    <property type="component" value="Chromosome"/>
</dbReference>
<dbReference type="Gene3D" id="3.20.20.30">
    <property type="entry name" value="Luciferase-like domain"/>
    <property type="match status" value="1"/>
</dbReference>
<accession>A0AAP9HDM5</accession>
<protein>
    <submittedName>
        <fullName evidence="4">LLM class flavin-dependent oxidoreductase</fullName>
    </submittedName>
</protein>
<reference evidence="4 5" key="1">
    <citation type="submission" date="2019-11" db="EMBL/GenBank/DDBJ databases">
        <title>FDA dAtabase for Regulatory Grade micrObial Sequences (FDA-ARGOS): Supporting development and validation of Infectious Disease Dx tests.</title>
        <authorList>
            <person name="Turner S."/>
            <person name="Byrd R."/>
            <person name="Tallon L."/>
            <person name="Sadzewicz L."/>
            <person name="Vavikolanu K."/>
            <person name="Mehta A."/>
            <person name="Aluvathingal J."/>
            <person name="Nadendla S."/>
            <person name="Myers T."/>
            <person name="Yan Y."/>
            <person name="Sichtig H."/>
        </authorList>
    </citation>
    <scope>NUCLEOTIDE SEQUENCE [LARGE SCALE GENOMIC DNA]</scope>
    <source>
        <strain evidence="4 5">FDAARGOS_741</strain>
    </source>
</reference>
<keyword evidence="1" id="KW-0560">Oxidoreductase</keyword>
<dbReference type="InterPro" id="IPR011251">
    <property type="entry name" value="Luciferase-like_dom"/>
</dbReference>
<dbReference type="SUPFAM" id="SSF51679">
    <property type="entry name" value="Bacterial luciferase-like"/>
    <property type="match status" value="1"/>
</dbReference>
<evidence type="ECO:0000313" key="4">
    <source>
        <dbReference type="EMBL" id="QGS09683.1"/>
    </source>
</evidence>
<dbReference type="GO" id="GO:0005829">
    <property type="term" value="C:cytosol"/>
    <property type="evidence" value="ECO:0007669"/>
    <property type="project" value="TreeGrafter"/>
</dbReference>
<evidence type="ECO:0000256" key="2">
    <source>
        <dbReference type="ARBA" id="ARBA00023033"/>
    </source>
</evidence>
<keyword evidence="5" id="KW-1185">Reference proteome</keyword>
<keyword evidence="2" id="KW-0503">Monooxygenase</keyword>
<dbReference type="InterPro" id="IPR036661">
    <property type="entry name" value="Luciferase-like_sf"/>
</dbReference>
<dbReference type="NCBIfam" id="TIGR03858">
    <property type="entry name" value="LLM_2I7G"/>
    <property type="match status" value="1"/>
</dbReference>
<dbReference type="InterPro" id="IPR022290">
    <property type="entry name" value="LLM_Atu2307-like"/>
</dbReference>
<sequence length="350" mass="39288">MVELGISTFGETTEIEGTGIVPSHDERIRDMIEEMKLADEVGLDIYAIGEHHREDFAVSAPEILLAAGAAVTKNIKLSSAVTVLSSADPIRVYQQYATIDAISNGRAEIMVGRGSFTESFPLFGYDLADYEELFDEKLAMLEKIRANEKLIWEGKHTQKVENKGVYPRSVQEDLPIWVATGGNTESTIKIAQKGLPIAYAIIGGQYKAFKGLIDYYKAIGRHSGFDENRLKVASHSWGFIAESDEEAIKKYFYPTKQVVDAISKDRPFWRPLTFEQYLNNVGPDGSMLVGSPETVANKLIDMIETLRLDRFMLHLPLGSMPHEDIMKAIRLFGEEVAPKVREYFENKVRN</sequence>